<keyword evidence="6" id="KW-1185">Reference proteome</keyword>
<gene>
    <name evidence="5" type="ORF">K0504_03660</name>
</gene>
<evidence type="ECO:0000313" key="6">
    <source>
        <dbReference type="Proteomes" id="UP001166251"/>
    </source>
</evidence>
<dbReference type="SUPFAM" id="SSF51316">
    <property type="entry name" value="Mss4-like"/>
    <property type="match status" value="1"/>
</dbReference>
<feature type="domain" description="CENP-V/GFA" evidence="4">
    <location>
        <begin position="4"/>
        <end position="113"/>
    </location>
</feature>
<comment type="similarity">
    <text evidence="1">Belongs to the Gfa family.</text>
</comment>
<dbReference type="InterPro" id="IPR052355">
    <property type="entry name" value="CENP-V-like"/>
</dbReference>
<dbReference type="PROSITE" id="PS51891">
    <property type="entry name" value="CENP_V_GFA"/>
    <property type="match status" value="1"/>
</dbReference>
<evidence type="ECO:0000259" key="4">
    <source>
        <dbReference type="PROSITE" id="PS51891"/>
    </source>
</evidence>
<proteinExistence type="inferred from homology"/>
<reference evidence="5" key="1">
    <citation type="submission" date="2021-07" db="EMBL/GenBank/DDBJ databases">
        <title>Neiella marina sp. nov., isolated from the intestinal content of sea cucumber Apostichopus japonicus.</title>
        <authorList>
            <person name="Bai X."/>
        </authorList>
    </citation>
    <scope>NUCLEOTIDE SEQUENCE</scope>
    <source>
        <strain evidence="5">126</strain>
    </source>
</reference>
<dbReference type="PANTHER" id="PTHR28620">
    <property type="entry name" value="CENTROMERE PROTEIN V"/>
    <property type="match status" value="1"/>
</dbReference>
<dbReference type="PANTHER" id="PTHR28620:SF1">
    <property type="entry name" value="CENP-V_GFA DOMAIN-CONTAINING PROTEIN"/>
    <property type="match status" value="1"/>
</dbReference>
<dbReference type="Proteomes" id="UP001166251">
    <property type="component" value="Unassembled WGS sequence"/>
</dbReference>
<keyword evidence="2" id="KW-0479">Metal-binding</keyword>
<dbReference type="Gene3D" id="2.170.150.70">
    <property type="match status" value="1"/>
</dbReference>
<evidence type="ECO:0000313" key="5">
    <source>
        <dbReference type="EMBL" id="MBW8190122.1"/>
    </source>
</evidence>
<dbReference type="EMBL" id="JAHZSS010000003">
    <property type="protein sequence ID" value="MBW8190122.1"/>
    <property type="molecule type" value="Genomic_DNA"/>
</dbReference>
<organism evidence="5 6">
    <name type="scientific">Neiella holothuriorum</name>
    <dbReference type="NCBI Taxonomy" id="2870530"/>
    <lineage>
        <taxon>Bacteria</taxon>
        <taxon>Pseudomonadati</taxon>
        <taxon>Pseudomonadota</taxon>
        <taxon>Gammaproteobacteria</taxon>
        <taxon>Alteromonadales</taxon>
        <taxon>Echinimonadaceae</taxon>
        <taxon>Neiella</taxon>
    </lineage>
</organism>
<dbReference type="InterPro" id="IPR006913">
    <property type="entry name" value="CENP-V/GFA"/>
</dbReference>
<keyword evidence="3" id="KW-0862">Zinc</keyword>
<accession>A0ABS7ECQ8</accession>
<sequence>MKTYSGRCHCGAITFSFESEPIAIGLRCNCSMCRRKSAVMSTFALSPEQLRIVVKNDALADYQFGNQVAHHHFCRVCGIYPFHQTMRQPGHYRVNLACIDDIEPLSLPTEQFDGASL</sequence>
<comment type="caution">
    <text evidence="5">The sequence shown here is derived from an EMBL/GenBank/DDBJ whole genome shotgun (WGS) entry which is preliminary data.</text>
</comment>
<dbReference type="RefSeq" id="WP_220102812.1">
    <property type="nucleotide sequence ID" value="NZ_JAHZSS010000003.1"/>
</dbReference>
<name>A0ABS7ECQ8_9GAMM</name>
<evidence type="ECO:0000256" key="3">
    <source>
        <dbReference type="ARBA" id="ARBA00022833"/>
    </source>
</evidence>
<evidence type="ECO:0000256" key="1">
    <source>
        <dbReference type="ARBA" id="ARBA00005495"/>
    </source>
</evidence>
<dbReference type="InterPro" id="IPR011057">
    <property type="entry name" value="Mss4-like_sf"/>
</dbReference>
<protein>
    <submittedName>
        <fullName evidence="5">GFA family protein</fullName>
    </submittedName>
</protein>
<evidence type="ECO:0000256" key="2">
    <source>
        <dbReference type="ARBA" id="ARBA00022723"/>
    </source>
</evidence>
<dbReference type="Pfam" id="PF04828">
    <property type="entry name" value="GFA"/>
    <property type="match status" value="1"/>
</dbReference>